<accession>A0AAV2Z5Q0</accession>
<reference evidence="1" key="2">
    <citation type="journal article" date="2023" name="Microbiol Resour">
        <title>Decontamination and Annotation of the Draft Genome Sequence of the Oomycete Lagenidium giganteum ARSEF 373.</title>
        <authorList>
            <person name="Morgan W.R."/>
            <person name="Tartar A."/>
        </authorList>
    </citation>
    <scope>NUCLEOTIDE SEQUENCE</scope>
    <source>
        <strain evidence="1">ARSEF 373</strain>
    </source>
</reference>
<dbReference type="EMBL" id="DAKRPA010000048">
    <property type="protein sequence ID" value="DBA01419.1"/>
    <property type="molecule type" value="Genomic_DNA"/>
</dbReference>
<keyword evidence="2" id="KW-1185">Reference proteome</keyword>
<dbReference type="Proteomes" id="UP001146120">
    <property type="component" value="Unassembled WGS sequence"/>
</dbReference>
<reference evidence="1" key="1">
    <citation type="submission" date="2022-11" db="EMBL/GenBank/DDBJ databases">
        <authorList>
            <person name="Morgan W.R."/>
            <person name="Tartar A."/>
        </authorList>
    </citation>
    <scope>NUCLEOTIDE SEQUENCE</scope>
    <source>
        <strain evidence="1">ARSEF 373</strain>
    </source>
</reference>
<gene>
    <name evidence="1" type="ORF">N0F65_007316</name>
</gene>
<name>A0AAV2Z5Q0_9STRA</name>
<evidence type="ECO:0000313" key="2">
    <source>
        <dbReference type="Proteomes" id="UP001146120"/>
    </source>
</evidence>
<comment type="caution">
    <text evidence="1">The sequence shown here is derived from an EMBL/GenBank/DDBJ whole genome shotgun (WGS) entry which is preliminary data.</text>
</comment>
<proteinExistence type="predicted"/>
<sequence>MSVNIFASHWLRWCGVPYGANKSHHDAVTFAAGATISPPLRGAIALSVQLLQAKSSIAPSASRKPSSEFSKVCSPRVSPCCPGAKM</sequence>
<evidence type="ECO:0000313" key="1">
    <source>
        <dbReference type="EMBL" id="DBA01419.1"/>
    </source>
</evidence>
<dbReference type="AlphaFoldDB" id="A0AAV2Z5Q0"/>
<organism evidence="1 2">
    <name type="scientific">Lagenidium giganteum</name>
    <dbReference type="NCBI Taxonomy" id="4803"/>
    <lineage>
        <taxon>Eukaryota</taxon>
        <taxon>Sar</taxon>
        <taxon>Stramenopiles</taxon>
        <taxon>Oomycota</taxon>
        <taxon>Peronosporomycetes</taxon>
        <taxon>Pythiales</taxon>
        <taxon>Pythiaceae</taxon>
    </lineage>
</organism>
<protein>
    <submittedName>
        <fullName evidence="1">Uncharacterized protein</fullName>
    </submittedName>
</protein>